<dbReference type="EMBL" id="JBFDAA010000015">
    <property type="protein sequence ID" value="KAL1117501.1"/>
    <property type="molecule type" value="Genomic_DNA"/>
</dbReference>
<dbReference type="SMART" id="SM00367">
    <property type="entry name" value="LRR_CC"/>
    <property type="match status" value="5"/>
</dbReference>
<evidence type="ECO:0000313" key="2">
    <source>
        <dbReference type="Proteomes" id="UP001558652"/>
    </source>
</evidence>
<name>A0ABD0Y227_9HEMI</name>
<protein>
    <submittedName>
        <fullName evidence="1">Uncharacterized protein</fullName>
    </submittedName>
</protein>
<gene>
    <name evidence="1" type="ORF">AAG570_003820</name>
</gene>
<comment type="caution">
    <text evidence="1">The sequence shown here is derived from an EMBL/GenBank/DDBJ whole genome shotgun (WGS) entry which is preliminary data.</text>
</comment>
<dbReference type="InterPro" id="IPR032675">
    <property type="entry name" value="LRR_dom_sf"/>
</dbReference>
<dbReference type="PANTHER" id="PTHR13318:SF95">
    <property type="entry name" value="F-BOX PROTEIN YLR352W"/>
    <property type="match status" value="1"/>
</dbReference>
<dbReference type="AlphaFoldDB" id="A0ABD0Y227"/>
<evidence type="ECO:0000313" key="1">
    <source>
        <dbReference type="EMBL" id="KAL1117501.1"/>
    </source>
</evidence>
<accession>A0ABD0Y227</accession>
<dbReference type="PANTHER" id="PTHR13318">
    <property type="entry name" value="PARTNER OF PAIRED, ISOFORM B-RELATED"/>
    <property type="match status" value="1"/>
</dbReference>
<dbReference type="SUPFAM" id="SSF52047">
    <property type="entry name" value="RNI-like"/>
    <property type="match status" value="2"/>
</dbReference>
<sequence>MFYENKKQETMEIAKLCKKLENLSFQEMNLQNRSLALLAHSCPNLKSFAMEDCTNCHEGEVISLIKRCPTLESISMKRNMSLRGYWLKQLRQPLRRLSLNACQFNPAHLIQGIINVKDSLKELNLTACYTIRCSDLDIITGYLPGLVSLKLAGVFPDFKAHTLSHISKLKSLVKLNLERNLVVCDDFIQDLLDNCPNISTINLSCTDSSLLSQGGLCLVAKFPALTHLALAYLSRLTDSTLKTIAQEASNLRRLNLTGCTSVTDDGCTSVVSLCHSLEHLDISGCHSVTKATVSSAIKSAKMGIKKTKLTIVIGESGVDLESNWESPHVNIDRNSNCAQYGLESDEHLFFFDLMDNEVQFLNPGAYDVLNFYDVDALDFDEPFDYDVWSDDSNYSDESFEY</sequence>
<organism evidence="1 2">
    <name type="scientific">Ranatra chinensis</name>
    <dbReference type="NCBI Taxonomy" id="642074"/>
    <lineage>
        <taxon>Eukaryota</taxon>
        <taxon>Metazoa</taxon>
        <taxon>Ecdysozoa</taxon>
        <taxon>Arthropoda</taxon>
        <taxon>Hexapoda</taxon>
        <taxon>Insecta</taxon>
        <taxon>Pterygota</taxon>
        <taxon>Neoptera</taxon>
        <taxon>Paraneoptera</taxon>
        <taxon>Hemiptera</taxon>
        <taxon>Heteroptera</taxon>
        <taxon>Panheteroptera</taxon>
        <taxon>Nepomorpha</taxon>
        <taxon>Nepidae</taxon>
        <taxon>Ranatrinae</taxon>
        <taxon>Ranatra</taxon>
    </lineage>
</organism>
<keyword evidence="2" id="KW-1185">Reference proteome</keyword>
<dbReference type="Proteomes" id="UP001558652">
    <property type="component" value="Unassembled WGS sequence"/>
</dbReference>
<dbReference type="InterPro" id="IPR006553">
    <property type="entry name" value="Leu-rich_rpt_Cys-con_subtyp"/>
</dbReference>
<proteinExistence type="predicted"/>
<dbReference type="Gene3D" id="3.80.10.10">
    <property type="entry name" value="Ribonuclease Inhibitor"/>
    <property type="match status" value="1"/>
</dbReference>
<reference evidence="1 2" key="1">
    <citation type="submission" date="2024-07" db="EMBL/GenBank/DDBJ databases">
        <title>Chromosome-level genome assembly of the water stick insect Ranatra chinensis (Heteroptera: Nepidae).</title>
        <authorList>
            <person name="Liu X."/>
        </authorList>
    </citation>
    <scope>NUCLEOTIDE SEQUENCE [LARGE SCALE GENOMIC DNA]</scope>
    <source>
        <strain evidence="1">Cailab_2021Rc</strain>
        <tissue evidence="1">Muscle</tissue>
    </source>
</reference>